<gene>
    <name evidence="2" type="ORF">GCM10022218_17070</name>
</gene>
<feature type="chain" id="PRO_5046261777" description="GLPGLI family protein" evidence="1">
    <location>
        <begin position="20"/>
        <end position="224"/>
    </location>
</feature>
<proteinExistence type="predicted"/>
<feature type="signal peptide" evidence="1">
    <location>
        <begin position="1"/>
        <end position="19"/>
    </location>
</feature>
<dbReference type="Proteomes" id="UP001500167">
    <property type="component" value="Unassembled WGS sequence"/>
</dbReference>
<evidence type="ECO:0000256" key="1">
    <source>
        <dbReference type="SAM" id="SignalP"/>
    </source>
</evidence>
<reference evidence="3" key="1">
    <citation type="journal article" date="2019" name="Int. J. Syst. Evol. Microbiol.">
        <title>The Global Catalogue of Microorganisms (GCM) 10K type strain sequencing project: providing services to taxonomists for standard genome sequencing and annotation.</title>
        <authorList>
            <consortium name="The Broad Institute Genomics Platform"/>
            <consortium name="The Broad Institute Genome Sequencing Center for Infectious Disease"/>
            <person name="Wu L."/>
            <person name="Ma J."/>
        </authorList>
    </citation>
    <scope>NUCLEOTIDE SEQUENCE [LARGE SCALE GENOMIC DNA]</scope>
    <source>
        <strain evidence="3">JCM 16722</strain>
    </source>
</reference>
<dbReference type="EMBL" id="BAAAZK010000003">
    <property type="protein sequence ID" value="GAA4173735.1"/>
    <property type="molecule type" value="Genomic_DNA"/>
</dbReference>
<accession>A0ABP7ZYS9</accession>
<keyword evidence="1" id="KW-0732">Signal</keyword>
<dbReference type="RefSeq" id="WP_346085533.1">
    <property type="nucleotide sequence ID" value="NZ_BAAAZK010000003.1"/>
</dbReference>
<keyword evidence="3" id="KW-1185">Reference proteome</keyword>
<organism evidence="2 3">
    <name type="scientific">Sphingobacterium ginsenosidimutans</name>
    <dbReference type="NCBI Taxonomy" id="687845"/>
    <lineage>
        <taxon>Bacteria</taxon>
        <taxon>Pseudomonadati</taxon>
        <taxon>Bacteroidota</taxon>
        <taxon>Sphingobacteriia</taxon>
        <taxon>Sphingobacteriales</taxon>
        <taxon>Sphingobacteriaceae</taxon>
        <taxon>Sphingobacterium</taxon>
    </lineage>
</organism>
<protein>
    <recommendedName>
        <fullName evidence="4">GLPGLI family protein</fullName>
    </recommendedName>
</protein>
<name>A0ABP7ZYS9_9SPHI</name>
<evidence type="ECO:0008006" key="4">
    <source>
        <dbReference type="Google" id="ProtNLM"/>
    </source>
</evidence>
<sequence length="224" mass="25454">MMKLFLIINLIFLALKVGAQPFQFYDQGKVTYERIEGKSSTKTLYKSDFTLTFNKSESSFDAVKNNDDHPFRVQNAKLFSENEDKTGIQLKFSGQNFIILDTVKKIKWYYTNEFRLIEGYQCRRIDGLTADSLYVIAFYTDEIPVSTGPCLISGTPGLALGFVIPDYGIQYWAKDITFRSIKIPSPSSGKAKKITIDDFGKIIQNSSYNLGNLSIINIIHSIIY</sequence>
<comment type="caution">
    <text evidence="2">The sequence shown here is derived from an EMBL/GenBank/DDBJ whole genome shotgun (WGS) entry which is preliminary data.</text>
</comment>
<dbReference type="InterPro" id="IPR005901">
    <property type="entry name" value="GLPGLI"/>
</dbReference>
<evidence type="ECO:0000313" key="3">
    <source>
        <dbReference type="Proteomes" id="UP001500167"/>
    </source>
</evidence>
<dbReference type="NCBIfam" id="TIGR01200">
    <property type="entry name" value="GLPGLI"/>
    <property type="match status" value="1"/>
</dbReference>
<evidence type="ECO:0000313" key="2">
    <source>
        <dbReference type="EMBL" id="GAA4173735.1"/>
    </source>
</evidence>